<evidence type="ECO:0000313" key="5">
    <source>
        <dbReference type="Proteomes" id="UP001234178"/>
    </source>
</evidence>
<dbReference type="PANTHER" id="PTHR19303">
    <property type="entry name" value="TRANSPOSON"/>
    <property type="match status" value="1"/>
</dbReference>
<accession>A0ABQ9Z1J1</accession>
<dbReference type="InterPro" id="IPR050863">
    <property type="entry name" value="CenT-Element_Derived"/>
</dbReference>
<evidence type="ECO:0000259" key="3">
    <source>
        <dbReference type="PROSITE" id="PS51253"/>
    </source>
</evidence>
<evidence type="ECO:0000256" key="2">
    <source>
        <dbReference type="SAM" id="MobiDB-lite"/>
    </source>
</evidence>
<feature type="region of interest" description="Disordered" evidence="2">
    <location>
        <begin position="512"/>
        <end position="541"/>
    </location>
</feature>
<dbReference type="PANTHER" id="PTHR19303:SF71">
    <property type="entry name" value="ZINC FINGER PHD-TYPE DOMAIN-CONTAINING PROTEIN"/>
    <property type="match status" value="1"/>
</dbReference>
<keyword evidence="1" id="KW-0238">DNA-binding</keyword>
<name>A0ABQ9Z1J1_9CRUS</name>
<feature type="compositionally biased region" description="Basic residues" evidence="2">
    <location>
        <begin position="475"/>
        <end position="489"/>
    </location>
</feature>
<keyword evidence="5" id="KW-1185">Reference proteome</keyword>
<evidence type="ECO:0000256" key="1">
    <source>
        <dbReference type="ARBA" id="ARBA00023125"/>
    </source>
</evidence>
<comment type="caution">
    <text evidence="4">The sequence shown here is derived from an EMBL/GenBank/DDBJ whole genome shotgun (WGS) entry which is preliminary data.</text>
</comment>
<reference evidence="4 5" key="1">
    <citation type="journal article" date="2023" name="Nucleic Acids Res.">
        <title>The hologenome of Daphnia magna reveals possible DNA methylation and microbiome-mediated evolution of the host genome.</title>
        <authorList>
            <person name="Chaturvedi A."/>
            <person name="Li X."/>
            <person name="Dhandapani V."/>
            <person name="Marshall H."/>
            <person name="Kissane S."/>
            <person name="Cuenca-Cambronero M."/>
            <person name="Asole G."/>
            <person name="Calvet F."/>
            <person name="Ruiz-Romero M."/>
            <person name="Marangio P."/>
            <person name="Guigo R."/>
            <person name="Rago D."/>
            <person name="Mirbahai L."/>
            <person name="Eastwood N."/>
            <person name="Colbourne J.K."/>
            <person name="Zhou J."/>
            <person name="Mallon E."/>
            <person name="Orsini L."/>
        </authorList>
    </citation>
    <scope>NUCLEOTIDE SEQUENCE [LARGE SCALE GENOMIC DNA]</scope>
    <source>
        <strain evidence="4">LRV0_1</strain>
    </source>
</reference>
<dbReference type="PROSITE" id="PS51253">
    <property type="entry name" value="HTH_CENPB"/>
    <property type="match status" value="1"/>
</dbReference>
<gene>
    <name evidence="4" type="ORF">OUZ56_011479</name>
</gene>
<feature type="region of interest" description="Disordered" evidence="2">
    <location>
        <begin position="453"/>
        <end position="491"/>
    </location>
</feature>
<protein>
    <recommendedName>
        <fullName evidence="3">HTH CENPB-type domain-containing protein</fullName>
    </recommendedName>
</protein>
<evidence type="ECO:0000313" key="4">
    <source>
        <dbReference type="EMBL" id="KAK4006325.1"/>
    </source>
</evidence>
<feature type="domain" description="HTH CENPB-type" evidence="3">
    <location>
        <begin position="60"/>
        <end position="138"/>
    </location>
</feature>
<dbReference type="InterPro" id="IPR004875">
    <property type="entry name" value="DDE_SF_endonuclease_dom"/>
</dbReference>
<dbReference type="EMBL" id="JAOYFB010000002">
    <property type="protein sequence ID" value="KAK4006325.1"/>
    <property type="molecule type" value="Genomic_DNA"/>
</dbReference>
<sequence>MRTYIRKKSHASASPELIRMAINLVKKDNRKISDVSKALSIPRRSLTRYIKTGEEQPLVGYSKSRKVFSSAHENDLEEYLHQSADIYYGLSPKEVRKMAWRYASMLELNFPETWNTNKEAGVDWFGGFLKRHPTLSIRKPEATSLARTSAFNQHNVDLFFDNLSKLLDREKIRPNCIWNMDETGVTTVIPCEKIVARRGQKQVGAVVSAERGVLVTLACAVSATGNSIPPFFIFPRANFKPHMLNGAPLGSKGTANKSGWMLESTYNDFMDHFISSVRPSKDHPVLLLLDNHSSHLSLAALDLAKKNSVHLLSFPAHCSHKLQPLDVSVYGPLKKYNTAAQATWMRNNPGRTMTIYDIPGIINSSFPLAFTPSNIIAGFQKSGISPFDRDGFHALADYAPGYVTDRVEPAEEVLMQIPMPDENIPFTFTFDENDDANFDNIDIDEAQIVSEAVPSTPVPRQKSPLQELLPLPKAGPRKQTKNNGRRKRTTAILTDTPVKAVIEAEKMAVKSKAARKMFPDQPGSSKKKRMPKKKQGEQSKSKKFKNKDELCIECGADYYSSSVGWIQCTGMCSLWSCETCAENADDYMCVSCASGL</sequence>
<proteinExistence type="predicted"/>
<dbReference type="InterPro" id="IPR006600">
    <property type="entry name" value="HTH_CenpB_DNA-bd_dom"/>
</dbReference>
<organism evidence="4 5">
    <name type="scientific">Daphnia magna</name>
    <dbReference type="NCBI Taxonomy" id="35525"/>
    <lineage>
        <taxon>Eukaryota</taxon>
        <taxon>Metazoa</taxon>
        <taxon>Ecdysozoa</taxon>
        <taxon>Arthropoda</taxon>
        <taxon>Crustacea</taxon>
        <taxon>Branchiopoda</taxon>
        <taxon>Diplostraca</taxon>
        <taxon>Cladocera</taxon>
        <taxon>Anomopoda</taxon>
        <taxon>Daphniidae</taxon>
        <taxon>Daphnia</taxon>
    </lineage>
</organism>
<dbReference type="Proteomes" id="UP001234178">
    <property type="component" value="Unassembled WGS sequence"/>
</dbReference>
<dbReference type="Pfam" id="PF03184">
    <property type="entry name" value="DDE_1"/>
    <property type="match status" value="1"/>
</dbReference>